<evidence type="ECO:0000256" key="1">
    <source>
        <dbReference type="ARBA" id="ARBA00022679"/>
    </source>
</evidence>
<dbReference type="Gene3D" id="3.30.2410.10">
    <property type="entry name" value="Hect, E3 ligase catalytic domain"/>
    <property type="match status" value="1"/>
</dbReference>
<feature type="domain" description="HECT" evidence="5">
    <location>
        <begin position="181"/>
        <end position="485"/>
    </location>
</feature>
<comment type="caution">
    <text evidence="6">The sequence shown here is derived from an EMBL/GenBank/DDBJ whole genome shotgun (WGS) entry which is preliminary data.</text>
</comment>
<protein>
    <recommendedName>
        <fullName evidence="5">HECT domain-containing protein</fullName>
    </recommendedName>
</protein>
<proteinExistence type="predicted"/>
<evidence type="ECO:0000256" key="2">
    <source>
        <dbReference type="ARBA" id="ARBA00022786"/>
    </source>
</evidence>
<dbReference type="Gene3D" id="3.90.1750.10">
    <property type="entry name" value="Hect, E3 ligase catalytic domains"/>
    <property type="match status" value="1"/>
</dbReference>
<dbReference type="AlphaFoldDB" id="A0ABD0WPQ4"/>
<dbReference type="PROSITE" id="PS50237">
    <property type="entry name" value="HECT"/>
    <property type="match status" value="1"/>
</dbReference>
<name>A0ABD0WPQ4_UMBPY</name>
<organism evidence="6 7">
    <name type="scientific">Umbra pygmaea</name>
    <name type="common">Eastern mudminnow</name>
    <dbReference type="NCBI Taxonomy" id="75934"/>
    <lineage>
        <taxon>Eukaryota</taxon>
        <taxon>Metazoa</taxon>
        <taxon>Chordata</taxon>
        <taxon>Craniata</taxon>
        <taxon>Vertebrata</taxon>
        <taxon>Euteleostomi</taxon>
        <taxon>Actinopterygii</taxon>
        <taxon>Neopterygii</taxon>
        <taxon>Teleostei</taxon>
        <taxon>Protacanthopterygii</taxon>
        <taxon>Esociformes</taxon>
        <taxon>Umbridae</taxon>
        <taxon>Umbra</taxon>
    </lineage>
</organism>
<keyword evidence="2 3" id="KW-0833">Ubl conjugation pathway</keyword>
<dbReference type="GO" id="GO:0016740">
    <property type="term" value="F:transferase activity"/>
    <property type="evidence" value="ECO:0007669"/>
    <property type="project" value="UniProtKB-KW"/>
</dbReference>
<dbReference type="Pfam" id="PF00632">
    <property type="entry name" value="HECT"/>
    <property type="match status" value="1"/>
</dbReference>
<keyword evidence="1" id="KW-0808">Transferase</keyword>
<evidence type="ECO:0000259" key="5">
    <source>
        <dbReference type="PROSITE" id="PS50237"/>
    </source>
</evidence>
<gene>
    <name evidence="6" type="ORF">UPYG_G00209440</name>
</gene>
<accession>A0ABD0WPQ4</accession>
<keyword evidence="7" id="KW-1185">Reference proteome</keyword>
<reference evidence="6 7" key="1">
    <citation type="submission" date="2024-06" db="EMBL/GenBank/DDBJ databases">
        <authorList>
            <person name="Pan Q."/>
            <person name="Wen M."/>
            <person name="Jouanno E."/>
            <person name="Zahm M."/>
            <person name="Klopp C."/>
            <person name="Cabau C."/>
            <person name="Louis A."/>
            <person name="Berthelot C."/>
            <person name="Parey E."/>
            <person name="Roest Crollius H."/>
            <person name="Montfort J."/>
            <person name="Robinson-Rechavi M."/>
            <person name="Bouchez O."/>
            <person name="Lampietro C."/>
            <person name="Lopez Roques C."/>
            <person name="Donnadieu C."/>
            <person name="Postlethwait J."/>
            <person name="Bobe J."/>
            <person name="Verreycken H."/>
            <person name="Guiguen Y."/>
        </authorList>
    </citation>
    <scope>NUCLEOTIDE SEQUENCE [LARGE SCALE GENOMIC DNA]</scope>
    <source>
        <strain evidence="6">Up_M1</strain>
        <tissue evidence="6">Testis</tissue>
    </source>
</reference>
<dbReference type="EMBL" id="JAGEUA010000006">
    <property type="protein sequence ID" value="KAL0973680.1"/>
    <property type="molecule type" value="Genomic_DNA"/>
</dbReference>
<evidence type="ECO:0000256" key="3">
    <source>
        <dbReference type="PROSITE-ProRule" id="PRU00104"/>
    </source>
</evidence>
<feature type="active site" description="Glycyl thioester intermediate" evidence="3">
    <location>
        <position position="478"/>
    </location>
</feature>
<evidence type="ECO:0000256" key="4">
    <source>
        <dbReference type="SAM" id="MobiDB-lite"/>
    </source>
</evidence>
<evidence type="ECO:0000313" key="6">
    <source>
        <dbReference type="EMBL" id="KAL0973680.1"/>
    </source>
</evidence>
<sequence>MRRMDRILKPVRGKSLPLEIHPHCTSEQLLTAAVKKLKDFNQDMQDGPYILLYPDSTETKNIPGTDKPFTLHEYKEAIGKGYQRKRGKTTVHEKQKPSPGQPNFYSNYTDVYAPIVIESDSEESEESEECKEQIEEASIDGLTAADIMANLSMKITRTSASRFNINRADVWEGAVRGFKRSSYDPSTDMVVKFTDDEGQTEEGVDTGGPRREILTLLMDRLRSRRIFDGQEHSKFLTFDTAAAKDDEYFLAGRMIAVSMVHGGPGPRFLSKTLYQHLTGGAMSDFEATINDITDEEMKASMLEISSAATLDELHSLMDKHASLLQTAGCLQYPKSVECKEEILKDFLQWYIIYRNHFSIQRFKDGLSTLDVIHALEQHPNLFRMFMCSSVEQLTAESLEGIFKVQLSDVGSTRRQEETRILGYWRDYLLDTEEQGTGLSLHNILMFATGLNSLPPSSILPQPTLSFERTSSFPIASTCSNTMSLPWTLECKTHQVLDSTELTLDSQSKLGI</sequence>
<dbReference type="InterPro" id="IPR035983">
    <property type="entry name" value="Hect_E3_ubiquitin_ligase"/>
</dbReference>
<dbReference type="SMART" id="SM00119">
    <property type="entry name" value="HECTc"/>
    <property type="match status" value="1"/>
</dbReference>
<dbReference type="SUPFAM" id="SSF56204">
    <property type="entry name" value="Hect, E3 ligase catalytic domain"/>
    <property type="match status" value="1"/>
</dbReference>
<dbReference type="Proteomes" id="UP001557470">
    <property type="component" value="Unassembled WGS sequence"/>
</dbReference>
<dbReference type="InterPro" id="IPR000569">
    <property type="entry name" value="HECT_dom"/>
</dbReference>
<evidence type="ECO:0000313" key="7">
    <source>
        <dbReference type="Proteomes" id="UP001557470"/>
    </source>
</evidence>
<feature type="region of interest" description="Disordered" evidence="4">
    <location>
        <begin position="82"/>
        <end position="105"/>
    </location>
</feature>